<dbReference type="InterPro" id="IPR050412">
    <property type="entry name" value="Ig-like_Receptors_ImmuneReg"/>
</dbReference>
<feature type="signal peptide" evidence="13">
    <location>
        <begin position="1"/>
        <end position="21"/>
    </location>
</feature>
<dbReference type="FunFam" id="2.60.40.10:FF:000049">
    <property type="entry name" value="Leukocyte immunoglobulin-like receptor subfamily B member 1"/>
    <property type="match status" value="2"/>
</dbReference>
<evidence type="ECO:0000256" key="2">
    <source>
        <dbReference type="ARBA" id="ARBA00022475"/>
    </source>
</evidence>
<dbReference type="GO" id="GO:0019221">
    <property type="term" value="P:cytokine-mediated signaling pathway"/>
    <property type="evidence" value="ECO:0007669"/>
    <property type="project" value="TreeGrafter"/>
</dbReference>
<evidence type="ECO:0000256" key="1">
    <source>
        <dbReference type="ARBA" id="ARBA00004162"/>
    </source>
</evidence>
<evidence type="ECO:0000313" key="16">
    <source>
        <dbReference type="RefSeq" id="XP_021101801.1"/>
    </source>
</evidence>
<dbReference type="RefSeq" id="XP_021101801.1">
    <property type="nucleotide sequence ID" value="XM_021246142.1"/>
</dbReference>
<accession>A0AAX6RX05</accession>
<keyword evidence="10" id="KW-0393">Immunoglobulin domain</keyword>
<dbReference type="PANTHER" id="PTHR11738">
    <property type="entry name" value="MHC CLASS I NK CELL RECEPTOR"/>
    <property type="match status" value="1"/>
</dbReference>
<dbReference type="GO" id="GO:0002764">
    <property type="term" value="P:immune response-regulating signaling pathway"/>
    <property type="evidence" value="ECO:0007669"/>
    <property type="project" value="TreeGrafter"/>
</dbReference>
<feature type="chain" id="PRO_5043590210" evidence="13">
    <location>
        <begin position="22"/>
        <end position="441"/>
    </location>
</feature>
<evidence type="ECO:0000256" key="12">
    <source>
        <dbReference type="SAM" id="Phobius"/>
    </source>
</evidence>
<sequence>MTPSLTALLCLGLSLGPRTRGQAGTLPTPRLWAEPGPVIPWGKPVTLWCEGSLEAQEYHVDYEGIPVPWDRQAQLEPRNKAKFFIGSMTQHYAGRYHCYYRSPAGWSERSEPLELVVTGAYSKPSLSALPSPAVTSGGTVTLQCGSWLRFGKFLLTQEGEDGLSWTLDSQRGPSGQFQALFPVGPVTAGHRWMFRCYGYDRNNPQVWSEPSDTLELLVSGFSGGPIPPLSGPSPAAGLGRHLKVLIGASVASVLLLLLLLLLLVLRHWRQGESRKAAQREADFPRPVGATGPVPQHGGLQNSSGPAATTQEENLYAAVNDSPPEDGVELDAWSPPDEDPQGAVYAQVKHAAPRGRGAAPPAAPSGELLDTKDGQAGEDRQTDAQAAAPEGPQDVTYAQLCSWTLGRGTAAPPPSRPGALPAEPSVYAALASSPRAIPRDTE</sequence>
<dbReference type="GO" id="GO:0032396">
    <property type="term" value="F:inhibitory MHC class I receptor activity"/>
    <property type="evidence" value="ECO:0007669"/>
    <property type="project" value="TreeGrafter"/>
</dbReference>
<evidence type="ECO:0000256" key="5">
    <source>
        <dbReference type="ARBA" id="ARBA00022737"/>
    </source>
</evidence>
<evidence type="ECO:0000256" key="10">
    <source>
        <dbReference type="ARBA" id="ARBA00023319"/>
    </source>
</evidence>
<organism evidence="15 16">
    <name type="scientific">Heterocephalus glaber</name>
    <name type="common">Naked mole rat</name>
    <dbReference type="NCBI Taxonomy" id="10181"/>
    <lineage>
        <taxon>Eukaryota</taxon>
        <taxon>Metazoa</taxon>
        <taxon>Chordata</taxon>
        <taxon>Craniata</taxon>
        <taxon>Vertebrata</taxon>
        <taxon>Euteleostomi</taxon>
        <taxon>Mammalia</taxon>
        <taxon>Eutheria</taxon>
        <taxon>Euarchontoglires</taxon>
        <taxon>Glires</taxon>
        <taxon>Rodentia</taxon>
        <taxon>Hystricomorpha</taxon>
        <taxon>Bathyergidae</taxon>
        <taxon>Heterocephalus</taxon>
    </lineage>
</organism>
<keyword evidence="5" id="KW-0677">Repeat</keyword>
<keyword evidence="2" id="KW-1003">Cell membrane</keyword>
<dbReference type="PANTHER" id="PTHR11738:SF179">
    <property type="entry name" value="LEUKOCYTE IMMUNOGLOBULIN-LIKE RECEPTOR SUBFAMILY A MEMBER 5"/>
    <property type="match status" value="1"/>
</dbReference>
<gene>
    <name evidence="16" type="primary">LOC106007604</name>
</gene>
<evidence type="ECO:0000256" key="9">
    <source>
        <dbReference type="ARBA" id="ARBA00023180"/>
    </source>
</evidence>
<name>A0AAX6RX05_HETGA</name>
<dbReference type="PROSITE" id="PS50835">
    <property type="entry name" value="IG_LIKE"/>
    <property type="match status" value="1"/>
</dbReference>
<keyword evidence="6 12" id="KW-1133">Transmembrane helix</keyword>
<dbReference type="AlphaFoldDB" id="A0AAX6RX05"/>
<proteinExistence type="predicted"/>
<feature type="compositionally biased region" description="Basic and acidic residues" evidence="11">
    <location>
        <begin position="368"/>
        <end position="381"/>
    </location>
</feature>
<evidence type="ECO:0000256" key="3">
    <source>
        <dbReference type="ARBA" id="ARBA00022692"/>
    </source>
</evidence>
<dbReference type="GeneID" id="106007604"/>
<protein>
    <submittedName>
        <fullName evidence="16">Leukocyte immunoglobulin-like receptor subfamily B member 4 isoform X1</fullName>
    </submittedName>
</protein>
<evidence type="ECO:0000256" key="7">
    <source>
        <dbReference type="ARBA" id="ARBA00023136"/>
    </source>
</evidence>
<dbReference type="GO" id="GO:0005886">
    <property type="term" value="C:plasma membrane"/>
    <property type="evidence" value="ECO:0007669"/>
    <property type="project" value="UniProtKB-SubCell"/>
</dbReference>
<keyword evidence="8" id="KW-1015">Disulfide bond</keyword>
<dbReference type="SUPFAM" id="SSF48726">
    <property type="entry name" value="Immunoglobulin"/>
    <property type="match status" value="2"/>
</dbReference>
<evidence type="ECO:0000256" key="8">
    <source>
        <dbReference type="ARBA" id="ARBA00023157"/>
    </source>
</evidence>
<feature type="transmembrane region" description="Helical" evidence="12">
    <location>
        <begin position="244"/>
        <end position="265"/>
    </location>
</feature>
<evidence type="ECO:0000256" key="11">
    <source>
        <dbReference type="SAM" id="MobiDB-lite"/>
    </source>
</evidence>
<dbReference type="Proteomes" id="UP000694906">
    <property type="component" value="Unplaced"/>
</dbReference>
<keyword evidence="7 12" id="KW-0472">Membrane</keyword>
<dbReference type="CDD" id="cd05751">
    <property type="entry name" value="IgC2_D1_LILR_KIR_like"/>
    <property type="match status" value="1"/>
</dbReference>
<keyword evidence="3 12" id="KW-0812">Transmembrane</keyword>
<dbReference type="Pfam" id="PF13895">
    <property type="entry name" value="Ig_2"/>
    <property type="match status" value="1"/>
</dbReference>
<dbReference type="Gene3D" id="2.60.40.10">
    <property type="entry name" value="Immunoglobulins"/>
    <property type="match status" value="2"/>
</dbReference>
<keyword evidence="4 13" id="KW-0732">Signal</keyword>
<comment type="subcellular location">
    <subcellularLocation>
        <location evidence="1">Cell membrane</location>
        <topology evidence="1">Single-pass membrane protein</topology>
    </subcellularLocation>
</comment>
<evidence type="ECO:0000313" key="15">
    <source>
        <dbReference type="Proteomes" id="UP000694906"/>
    </source>
</evidence>
<evidence type="ECO:0000256" key="13">
    <source>
        <dbReference type="SAM" id="SignalP"/>
    </source>
</evidence>
<reference evidence="16" key="1">
    <citation type="submission" date="2025-08" db="UniProtKB">
        <authorList>
            <consortium name="RefSeq"/>
        </authorList>
    </citation>
    <scope>IDENTIFICATION</scope>
</reference>
<feature type="region of interest" description="Disordered" evidence="11">
    <location>
        <begin position="275"/>
        <end position="306"/>
    </location>
</feature>
<evidence type="ECO:0000259" key="14">
    <source>
        <dbReference type="PROSITE" id="PS50835"/>
    </source>
</evidence>
<feature type="region of interest" description="Disordered" evidence="11">
    <location>
        <begin position="404"/>
        <end position="423"/>
    </location>
</feature>
<dbReference type="InterPro" id="IPR036179">
    <property type="entry name" value="Ig-like_dom_sf"/>
</dbReference>
<evidence type="ECO:0000256" key="4">
    <source>
        <dbReference type="ARBA" id="ARBA00022729"/>
    </source>
</evidence>
<evidence type="ECO:0000256" key="6">
    <source>
        <dbReference type="ARBA" id="ARBA00022989"/>
    </source>
</evidence>
<dbReference type="InterPro" id="IPR007110">
    <property type="entry name" value="Ig-like_dom"/>
</dbReference>
<feature type="region of interest" description="Disordered" evidence="11">
    <location>
        <begin position="318"/>
        <end position="393"/>
    </location>
</feature>
<dbReference type="InterPro" id="IPR013783">
    <property type="entry name" value="Ig-like_fold"/>
</dbReference>
<feature type="domain" description="Ig-like" evidence="14">
    <location>
        <begin position="29"/>
        <end position="118"/>
    </location>
</feature>
<keyword evidence="9" id="KW-0325">Glycoprotein</keyword>
<keyword evidence="15" id="KW-1185">Reference proteome</keyword>